<evidence type="ECO:0000313" key="3">
    <source>
        <dbReference type="Proteomes" id="UP000664521"/>
    </source>
</evidence>
<evidence type="ECO:0000256" key="1">
    <source>
        <dbReference type="SAM" id="SignalP"/>
    </source>
</evidence>
<gene>
    <name evidence="2" type="ORF">HETSPECPRED_001150</name>
</gene>
<comment type="caution">
    <text evidence="2">The sequence shown here is derived from an EMBL/GenBank/DDBJ whole genome shotgun (WGS) entry which is preliminary data.</text>
</comment>
<keyword evidence="1" id="KW-0732">Signal</keyword>
<feature type="signal peptide" evidence="1">
    <location>
        <begin position="1"/>
        <end position="18"/>
    </location>
</feature>
<organism evidence="2 3">
    <name type="scientific">Heterodermia speciosa</name>
    <dbReference type="NCBI Taxonomy" id="116794"/>
    <lineage>
        <taxon>Eukaryota</taxon>
        <taxon>Fungi</taxon>
        <taxon>Dikarya</taxon>
        <taxon>Ascomycota</taxon>
        <taxon>Pezizomycotina</taxon>
        <taxon>Lecanoromycetes</taxon>
        <taxon>OSLEUM clade</taxon>
        <taxon>Lecanoromycetidae</taxon>
        <taxon>Caliciales</taxon>
        <taxon>Physciaceae</taxon>
        <taxon>Heterodermia</taxon>
    </lineage>
</organism>
<accession>A0A8H3PEJ1</accession>
<evidence type="ECO:0000313" key="2">
    <source>
        <dbReference type="EMBL" id="CAF9938675.1"/>
    </source>
</evidence>
<proteinExistence type="predicted"/>
<sequence length="144" mass="15645">MQLPNLLTLSLLASTSFALPTTTTTANIDNAAVNFNETLPSLDKRGHYGWVAAFADNDLECKAGYALPRPKIKSDCVKFEPVSTRVKIDWGTGPLGFHMLNVYADSHCKQKMRTIHKYKSGDSCVGTGGLWGSVKSTDVVVGHE</sequence>
<reference evidence="2" key="1">
    <citation type="submission" date="2021-03" db="EMBL/GenBank/DDBJ databases">
        <authorList>
            <person name="Tagirdzhanova G."/>
        </authorList>
    </citation>
    <scope>NUCLEOTIDE SEQUENCE</scope>
</reference>
<dbReference type="EMBL" id="CAJPDS010000117">
    <property type="protein sequence ID" value="CAF9938675.1"/>
    <property type="molecule type" value="Genomic_DNA"/>
</dbReference>
<keyword evidence="3" id="KW-1185">Reference proteome</keyword>
<dbReference type="AlphaFoldDB" id="A0A8H3PEJ1"/>
<feature type="chain" id="PRO_5034508106" evidence="1">
    <location>
        <begin position="19"/>
        <end position="144"/>
    </location>
</feature>
<dbReference type="Proteomes" id="UP000664521">
    <property type="component" value="Unassembled WGS sequence"/>
</dbReference>
<name>A0A8H3PEJ1_9LECA</name>
<protein>
    <submittedName>
        <fullName evidence="2">Uncharacterized protein</fullName>
    </submittedName>
</protein>